<protein>
    <recommendedName>
        <fullName evidence="5">2-(3-amino-3-carboxypropyl)histidine synthase subunit 1</fullName>
        <ecNumber evidence="4">2.5.1.108</ecNumber>
    </recommendedName>
    <alternativeName>
        <fullName evidence="12">Diphthamide biosynthesis protein 1</fullName>
    </alternativeName>
    <alternativeName>
        <fullName evidence="13">Diphtheria toxin resistance protein 1</fullName>
    </alternativeName>
    <alternativeName>
        <fullName evidence="11">S-adenosyl-L-methionine:L-histidine 3-amino-3-carboxypropyltransferase 1</fullName>
    </alternativeName>
</protein>
<evidence type="ECO:0000256" key="15">
    <source>
        <dbReference type="ARBA" id="ARBA00060338"/>
    </source>
</evidence>
<organism evidence="17 18">
    <name type="scientific">Mycena chlorophos</name>
    <name type="common">Agaric fungus</name>
    <name type="synonym">Agaricus chlorophos</name>
    <dbReference type="NCBI Taxonomy" id="658473"/>
    <lineage>
        <taxon>Eukaryota</taxon>
        <taxon>Fungi</taxon>
        <taxon>Dikarya</taxon>
        <taxon>Basidiomycota</taxon>
        <taxon>Agaricomycotina</taxon>
        <taxon>Agaricomycetes</taxon>
        <taxon>Agaricomycetidae</taxon>
        <taxon>Agaricales</taxon>
        <taxon>Marasmiineae</taxon>
        <taxon>Mycenaceae</taxon>
        <taxon>Mycena</taxon>
    </lineage>
</organism>
<keyword evidence="6" id="KW-0808">Transferase</keyword>
<dbReference type="InterPro" id="IPR042263">
    <property type="entry name" value="DPH1/DPH2_1"/>
</dbReference>
<feature type="compositionally biased region" description="Low complexity" evidence="16">
    <location>
        <begin position="498"/>
        <end position="509"/>
    </location>
</feature>
<keyword evidence="9" id="KW-0408">Iron</keyword>
<evidence type="ECO:0000256" key="14">
    <source>
        <dbReference type="ARBA" id="ARBA00048403"/>
    </source>
</evidence>
<dbReference type="EC" id="2.5.1.108" evidence="4"/>
<accession>A0A8H6T847</accession>
<dbReference type="Pfam" id="PF01866">
    <property type="entry name" value="Diphthamide_syn"/>
    <property type="match status" value="2"/>
</dbReference>
<dbReference type="OrthoDB" id="1649088at2759"/>
<dbReference type="PANTHER" id="PTHR10762">
    <property type="entry name" value="DIPHTHAMIDE BIOSYNTHESIS PROTEIN"/>
    <property type="match status" value="1"/>
</dbReference>
<evidence type="ECO:0000256" key="4">
    <source>
        <dbReference type="ARBA" id="ARBA00012221"/>
    </source>
</evidence>
<dbReference type="NCBIfam" id="TIGR00322">
    <property type="entry name" value="diphth2_R"/>
    <property type="match status" value="2"/>
</dbReference>
<evidence type="ECO:0000256" key="12">
    <source>
        <dbReference type="ARBA" id="ARBA00032574"/>
    </source>
</evidence>
<dbReference type="UniPathway" id="UPA00559"/>
<evidence type="ECO:0000256" key="2">
    <source>
        <dbReference type="ARBA" id="ARBA00005156"/>
    </source>
</evidence>
<dbReference type="AlphaFoldDB" id="A0A8H6T847"/>
<name>A0A8H6T847_MYCCL</name>
<comment type="caution">
    <text evidence="17">The sequence shown here is derived from an EMBL/GenBank/DDBJ whole genome shotgun (WGS) entry which is preliminary data.</text>
</comment>
<keyword evidence="8" id="KW-0479">Metal-binding</keyword>
<evidence type="ECO:0000313" key="18">
    <source>
        <dbReference type="Proteomes" id="UP000613580"/>
    </source>
</evidence>
<feature type="region of interest" description="Disordered" evidence="16">
    <location>
        <begin position="494"/>
        <end position="535"/>
    </location>
</feature>
<gene>
    <name evidence="17" type="ORF">HMN09_00516700</name>
</gene>
<comment type="function">
    <text evidence="15">Catalyzes the first step of diphthamide biosynthesis, a post-translational modification of histidine which occurs in elongation factor 2. DPH1 and DPH2 transfer a 3-amino-3-carboxypropyl (ACP) group from S-adenosyl-L-methionine (SAM) to a histidine residue, the reaction is assisted by a reduction system comprising DPH3 and a NADH-dependent reductase, predominantly CBR1.</text>
</comment>
<evidence type="ECO:0000256" key="1">
    <source>
        <dbReference type="ARBA" id="ARBA00001966"/>
    </source>
</evidence>
<evidence type="ECO:0000256" key="13">
    <source>
        <dbReference type="ARBA" id="ARBA00032789"/>
    </source>
</evidence>
<comment type="cofactor">
    <cofactor evidence="1">
        <name>[4Fe-4S] cluster</name>
        <dbReference type="ChEBI" id="CHEBI:49883"/>
    </cofactor>
</comment>
<evidence type="ECO:0000256" key="3">
    <source>
        <dbReference type="ARBA" id="ARBA00010173"/>
    </source>
</evidence>
<dbReference type="Proteomes" id="UP000613580">
    <property type="component" value="Unassembled WGS sequence"/>
</dbReference>
<dbReference type="InterPro" id="IPR042265">
    <property type="entry name" value="DPH1/DPH2_3"/>
</dbReference>
<evidence type="ECO:0000313" key="17">
    <source>
        <dbReference type="EMBL" id="KAF7313603.1"/>
    </source>
</evidence>
<evidence type="ECO:0000256" key="11">
    <source>
        <dbReference type="ARBA" id="ARBA00031690"/>
    </source>
</evidence>
<feature type="compositionally biased region" description="Low complexity" evidence="16">
    <location>
        <begin position="649"/>
        <end position="661"/>
    </location>
</feature>
<dbReference type="Gene3D" id="3.40.50.11840">
    <property type="entry name" value="Diphthamide synthesis DPH1/DPH2 domain 1"/>
    <property type="match status" value="1"/>
</dbReference>
<comment type="pathway">
    <text evidence="2">Protein modification; peptidyl-diphthamide biosynthesis.</text>
</comment>
<dbReference type="Gene3D" id="3.40.50.11860">
    <property type="entry name" value="Diphthamide synthesis DPH1/DPH2 domain 3"/>
    <property type="match status" value="1"/>
</dbReference>
<dbReference type="GO" id="GO:0051536">
    <property type="term" value="F:iron-sulfur cluster binding"/>
    <property type="evidence" value="ECO:0007669"/>
    <property type="project" value="UniProtKB-KW"/>
</dbReference>
<dbReference type="FunFam" id="3.40.50.11840:FF:000001">
    <property type="entry name" value="2-(3-amino-3-carboxypropyl)histidine synthase subunit 1"/>
    <property type="match status" value="1"/>
</dbReference>
<evidence type="ECO:0000256" key="6">
    <source>
        <dbReference type="ARBA" id="ARBA00022679"/>
    </source>
</evidence>
<evidence type="ECO:0000256" key="9">
    <source>
        <dbReference type="ARBA" id="ARBA00023004"/>
    </source>
</evidence>
<evidence type="ECO:0000256" key="16">
    <source>
        <dbReference type="SAM" id="MobiDB-lite"/>
    </source>
</evidence>
<feature type="compositionally biased region" description="Acidic residues" evidence="16">
    <location>
        <begin position="768"/>
        <end position="779"/>
    </location>
</feature>
<dbReference type="GO" id="GO:0046872">
    <property type="term" value="F:metal ion binding"/>
    <property type="evidence" value="ECO:0007669"/>
    <property type="project" value="UniProtKB-KW"/>
</dbReference>
<evidence type="ECO:0000256" key="8">
    <source>
        <dbReference type="ARBA" id="ARBA00022723"/>
    </source>
</evidence>
<dbReference type="GO" id="GO:0090560">
    <property type="term" value="F:2-(3-amino-3-carboxypropyl)histidine synthase activity"/>
    <property type="evidence" value="ECO:0007669"/>
    <property type="project" value="UniProtKB-EC"/>
</dbReference>
<feature type="region of interest" description="Disordered" evidence="16">
    <location>
        <begin position="1"/>
        <end position="25"/>
    </location>
</feature>
<dbReference type="SFLD" id="SFLDS00032">
    <property type="entry name" value="Radical_SAM_3-amino-3-carboxyp"/>
    <property type="match status" value="1"/>
</dbReference>
<keyword evidence="18" id="KW-1185">Reference proteome</keyword>
<keyword evidence="7" id="KW-0949">S-adenosyl-L-methionine</keyword>
<feature type="region of interest" description="Disordered" evidence="16">
    <location>
        <begin position="752"/>
        <end position="785"/>
    </location>
</feature>
<dbReference type="Gene3D" id="3.40.50.11850">
    <property type="entry name" value="Diphthamide synthesis DPH1/DPH2 domain 2"/>
    <property type="match status" value="1"/>
</dbReference>
<reference evidence="17" key="1">
    <citation type="submission" date="2020-05" db="EMBL/GenBank/DDBJ databases">
        <title>Mycena genomes resolve the evolution of fungal bioluminescence.</title>
        <authorList>
            <person name="Tsai I.J."/>
        </authorList>
    </citation>
    <scope>NUCLEOTIDE SEQUENCE</scope>
    <source>
        <strain evidence="17">110903Hualien_Pintung</strain>
    </source>
</reference>
<dbReference type="InterPro" id="IPR016435">
    <property type="entry name" value="DPH1/DPH2"/>
</dbReference>
<evidence type="ECO:0000256" key="5">
    <source>
        <dbReference type="ARBA" id="ARBA00021915"/>
    </source>
</evidence>
<dbReference type="InterPro" id="IPR042264">
    <property type="entry name" value="DPH1/DPH2_2"/>
</dbReference>
<dbReference type="Gene3D" id="6.10.140.1020">
    <property type="match status" value="1"/>
</dbReference>
<sequence>MALDATKPRRRFVGTKSATPSKPGAQVMSNQIPAEILQDAQLNAAIAQLPSNYSLEIHKTIFQIRKNNATMVALQMPEGLQMFACTIADIIEKFTPALTVIMGDVTYGACCIDDYTAVALGCDMLIHYGHSCLVPMNETSIKTLYIFVEIAIDAEHLIQSIRLNFPDKRDRFFEALLDDEEERSKLPAGTQIAPSSYLRIEGPASTENQLVAASEPTKLALVSTIQFVAALQRLKEDLSSEYDGATPNLWQGKYDATIPRSKPSLPERFWAVRLRGLATYLGDGRFHLESIMIANPSVPAFRYDPYSKKLTRERYNHREMYGIRENAVNTARKSLSLFASPDLTMDAPLWGVILGTLGRQGSFKQLQAITRQLSESATQIPFVPILLSELSPAKLALFNPHIATFVQTSCPRLSIDWGYAFSRPLLSPYETAVALTLSLLDGPCYGDLPSSQFSDASSSPQILTEPAVVEELSPDDHPSSPMRLLYHILEEEQGFELPPSSSPSRSSSPIAIDTDEESVPETSTSVEMAVEEEEPPAPIAPELKAMVEVDEELKPEPRLDEESRLEEVLRTPLVAHPPNPRRPTARSRQEQRQLLIKPFRPLTIVKKPESNPAPLLKPAPAKKEPNQNSVATIDMKPHRTQRASAQFKSPLPSSSASLSSSVRPTPTIQTLERRLQVLRRAVKLTEDGDAETLGALVTKWTDAGREIAWEVWGLVKDNETTAMEVGGSGKRKLNDSWGWGDDNNSKKLKMEERNWGWDTAPAAATNEEQAESAEEEGDDVTPKETMGMMLLRLGIALDTLGWNEEEGEFVDADIEG</sequence>
<evidence type="ECO:0000256" key="7">
    <source>
        <dbReference type="ARBA" id="ARBA00022691"/>
    </source>
</evidence>
<comment type="catalytic activity">
    <reaction evidence="14">
        <text>L-histidyl-[translation elongation factor 2] + S-adenosyl-L-methionine = 2-[(3S)-amino-3-carboxypropyl]-L-histidyl-[translation elongation factor 2] + S-methyl-5'-thioadenosine + H(+)</text>
        <dbReference type="Rhea" id="RHEA:36783"/>
        <dbReference type="Rhea" id="RHEA-COMP:9748"/>
        <dbReference type="Rhea" id="RHEA-COMP:9749"/>
        <dbReference type="ChEBI" id="CHEBI:15378"/>
        <dbReference type="ChEBI" id="CHEBI:17509"/>
        <dbReference type="ChEBI" id="CHEBI:29979"/>
        <dbReference type="ChEBI" id="CHEBI:59789"/>
        <dbReference type="ChEBI" id="CHEBI:73995"/>
        <dbReference type="EC" id="2.5.1.108"/>
    </reaction>
</comment>
<keyword evidence="10" id="KW-0411">Iron-sulfur</keyword>
<evidence type="ECO:0000256" key="10">
    <source>
        <dbReference type="ARBA" id="ARBA00023014"/>
    </source>
</evidence>
<dbReference type="PANTHER" id="PTHR10762:SF1">
    <property type="entry name" value="2-(3-AMINO-3-CARBOXYPROPYL)HISTIDINE SYNTHASE SUBUNIT 1"/>
    <property type="match status" value="1"/>
</dbReference>
<proteinExistence type="inferred from homology"/>
<dbReference type="GO" id="GO:0017183">
    <property type="term" value="P:protein histidyl modification to diphthamide"/>
    <property type="evidence" value="ECO:0007669"/>
    <property type="project" value="UniProtKB-UniPathway"/>
</dbReference>
<comment type="similarity">
    <text evidence="3">Belongs to the DPH1/DPH2 family. DPH1 subfamily.</text>
</comment>
<dbReference type="EMBL" id="JACAZE010000006">
    <property type="protein sequence ID" value="KAF7313603.1"/>
    <property type="molecule type" value="Genomic_DNA"/>
</dbReference>
<feature type="region of interest" description="Disordered" evidence="16">
    <location>
        <begin position="605"/>
        <end position="665"/>
    </location>
</feature>